<name>A0A8H3FV58_9LECA</name>
<organism evidence="1 2">
    <name type="scientific">Heterodermia speciosa</name>
    <dbReference type="NCBI Taxonomy" id="116794"/>
    <lineage>
        <taxon>Eukaryota</taxon>
        <taxon>Fungi</taxon>
        <taxon>Dikarya</taxon>
        <taxon>Ascomycota</taxon>
        <taxon>Pezizomycotina</taxon>
        <taxon>Lecanoromycetes</taxon>
        <taxon>OSLEUM clade</taxon>
        <taxon>Lecanoromycetidae</taxon>
        <taxon>Caliciales</taxon>
        <taxon>Physciaceae</taxon>
        <taxon>Heterodermia</taxon>
    </lineage>
</organism>
<dbReference type="EMBL" id="CAJPDS010000056">
    <property type="protein sequence ID" value="CAF9930630.1"/>
    <property type="molecule type" value="Genomic_DNA"/>
</dbReference>
<reference evidence="1" key="1">
    <citation type="submission" date="2021-03" db="EMBL/GenBank/DDBJ databases">
        <authorList>
            <person name="Tagirdzhanova G."/>
        </authorList>
    </citation>
    <scope>NUCLEOTIDE SEQUENCE</scope>
</reference>
<sequence>MAGTLPTLDQAAEEIKELAGLCPQLNGAARTNIVRVIGNKMKLMPMIRAKHGDVLKSLLGLRHVLQENGLDTLDVEDVVLGVTAVMVADVGLTDLALPESDAYTIYGTDNRLLGEPGALISFDPTSITAASFENGNPKILLNMYTPQGTCFIYMWMANAEVADSFIEHLLELERIGSRLTHSTFDTIHLSEYGCVPPRIEIEYQLIISSTDLDSRFPIPNNNYTD</sequence>
<keyword evidence="2" id="KW-1185">Reference proteome</keyword>
<comment type="caution">
    <text evidence="1">The sequence shown here is derived from an EMBL/GenBank/DDBJ whole genome shotgun (WGS) entry which is preliminary data.</text>
</comment>
<protein>
    <submittedName>
        <fullName evidence="1">Uncharacterized protein</fullName>
    </submittedName>
</protein>
<evidence type="ECO:0000313" key="1">
    <source>
        <dbReference type="EMBL" id="CAF9930630.1"/>
    </source>
</evidence>
<accession>A0A8H3FV58</accession>
<proteinExistence type="predicted"/>
<dbReference type="AlphaFoldDB" id="A0A8H3FV58"/>
<dbReference type="Proteomes" id="UP000664521">
    <property type="component" value="Unassembled WGS sequence"/>
</dbReference>
<gene>
    <name evidence="1" type="ORF">HETSPECPRED_007675</name>
</gene>
<evidence type="ECO:0000313" key="2">
    <source>
        <dbReference type="Proteomes" id="UP000664521"/>
    </source>
</evidence>